<dbReference type="Proteomes" id="UP000076154">
    <property type="component" value="Unassembled WGS sequence"/>
</dbReference>
<evidence type="ECO:0000313" key="2">
    <source>
        <dbReference type="Proteomes" id="UP000076154"/>
    </source>
</evidence>
<proteinExistence type="predicted"/>
<accession>A0A369J219</accession>
<keyword evidence="2" id="KW-1185">Reference proteome</keyword>
<dbReference type="EMBL" id="LUEZ02000158">
    <property type="protein sequence ID" value="RDB15442.1"/>
    <property type="molecule type" value="Genomic_DNA"/>
</dbReference>
<name>A0A369J219_HYPMA</name>
<evidence type="ECO:0000313" key="1">
    <source>
        <dbReference type="EMBL" id="RDB15442.1"/>
    </source>
</evidence>
<reference evidence="1" key="1">
    <citation type="submission" date="2018-04" db="EMBL/GenBank/DDBJ databases">
        <title>Whole genome sequencing of Hypsizygus marmoreus.</title>
        <authorList>
            <person name="Choi I.-G."/>
            <person name="Min B."/>
            <person name="Kim J.-G."/>
            <person name="Kim S."/>
            <person name="Oh Y.-L."/>
            <person name="Kong W.-S."/>
            <person name="Park H."/>
            <person name="Jeong J."/>
            <person name="Song E.-S."/>
        </authorList>
    </citation>
    <scope>NUCLEOTIDE SEQUENCE [LARGE SCALE GENOMIC DNA]</scope>
    <source>
        <strain evidence="1">51987-8</strain>
    </source>
</reference>
<protein>
    <submittedName>
        <fullName evidence="1">Uncharacterized protein</fullName>
    </submittedName>
</protein>
<gene>
    <name evidence="1" type="ORF">Hypma_004234</name>
</gene>
<dbReference type="InParanoid" id="A0A369J219"/>
<organism evidence="1 2">
    <name type="scientific">Hypsizygus marmoreus</name>
    <name type="common">White beech mushroom</name>
    <name type="synonym">Agaricus marmoreus</name>
    <dbReference type="NCBI Taxonomy" id="39966"/>
    <lineage>
        <taxon>Eukaryota</taxon>
        <taxon>Fungi</taxon>
        <taxon>Dikarya</taxon>
        <taxon>Basidiomycota</taxon>
        <taxon>Agaricomycotina</taxon>
        <taxon>Agaricomycetes</taxon>
        <taxon>Agaricomycetidae</taxon>
        <taxon>Agaricales</taxon>
        <taxon>Tricholomatineae</taxon>
        <taxon>Lyophyllaceae</taxon>
        <taxon>Hypsizygus</taxon>
    </lineage>
</organism>
<sequence length="194" mass="21513">MYITQDRPRASFFTNRHRRDATPLAYCPANMMNFAVTLHDPHILEPTGVFPAFTCERRSHADLGFRPVVNLSVITEIEVAYGDLAFGMRDVGKAGEGNKGEIGPEGEGDVGERYKDLRHQWIVHLQPSQDLPLLLARSPSPPRPPVSTYLLLPCSKPPSPPSCSPTARPTTFVLNLEPLLNAEPFHHALQLIAQ</sequence>
<dbReference type="AlphaFoldDB" id="A0A369J219"/>
<comment type="caution">
    <text evidence="1">The sequence shown here is derived from an EMBL/GenBank/DDBJ whole genome shotgun (WGS) entry which is preliminary data.</text>
</comment>